<name>A0ACC2LDL7_PERAE</name>
<proteinExistence type="predicted"/>
<accession>A0ACC2LDL7</accession>
<evidence type="ECO:0000313" key="1">
    <source>
        <dbReference type="EMBL" id="KAJ8631296.1"/>
    </source>
</evidence>
<organism evidence="1 2">
    <name type="scientific">Persea americana</name>
    <name type="common">Avocado</name>
    <dbReference type="NCBI Taxonomy" id="3435"/>
    <lineage>
        <taxon>Eukaryota</taxon>
        <taxon>Viridiplantae</taxon>
        <taxon>Streptophyta</taxon>
        <taxon>Embryophyta</taxon>
        <taxon>Tracheophyta</taxon>
        <taxon>Spermatophyta</taxon>
        <taxon>Magnoliopsida</taxon>
        <taxon>Magnoliidae</taxon>
        <taxon>Laurales</taxon>
        <taxon>Lauraceae</taxon>
        <taxon>Persea</taxon>
    </lineage>
</organism>
<evidence type="ECO:0000313" key="2">
    <source>
        <dbReference type="Proteomes" id="UP001234297"/>
    </source>
</evidence>
<dbReference type="EMBL" id="CM056815">
    <property type="protein sequence ID" value="KAJ8631296.1"/>
    <property type="molecule type" value="Genomic_DNA"/>
</dbReference>
<sequence>MEKKSTPHLWKKAKNATVSSFISDLSSRGRRSPLVVQTGFPTSLADIIVKNRSRLKKPSSKKKVPITECPWSPPPPPRPSQISGSAESLDALELPLSDERSGSEIGRGESHDSEVCNPDSEDLSRSCSDELNNVSIPGCRWFSAVLMAFLVVILAVVTKEIAVGITAFAFVLFFLEFVVKRWSFPRRKCAVGSDVILVNEFDLGSIDPKRMEVSQDHGDFVEIEEILNEKDCQSNETEVTESPNLDLLMCEWKREVLEVGGDGDSIKIKKDRNRKLANATSVDKFFKKLVPKKYRAPKAEKVCKEKLDSSSEDSELKAGEGEDVQVQEEFHEMEDEEVSSSEFSNETSSLVNSEDMVLARENMCIETTKSKMGHLIIFVIVLLGLVEGRAVALSVTVAWFLVGKSVETGWRNLKKMYGIADIVRDQHCVGNFACGLRYVMTEGNLTNQCSKLKVNSSGIKSHLLCESLQALPFANASASQVSDQAAFSQGSKMAAQPFTVDLNKPLVFQVGHLGEAYQEWVHQPIVGKEGPRFFESDFFEFLTRTAWWVIPLIWLPVVCWSVLMSIQMGHTLPEVALLVVTGVFIWTLMEYSLHRFLFHIKTKGYWTNTAHYLLHGCHHKHPMDGLRLVFPPAATAIICVPFWNLIKLVSTPSTTPAVFGGGLLGYVMYDVTHYYLHHGQPSREVTRNLKRYHLNHHFRIQNRGFGITSSLWDNVFGTHPSSKAADKNR</sequence>
<dbReference type="Proteomes" id="UP001234297">
    <property type="component" value="Chromosome 7"/>
</dbReference>
<reference evidence="1 2" key="1">
    <citation type="journal article" date="2022" name="Hortic Res">
        <title>A haplotype resolved chromosomal level avocado genome allows analysis of novel avocado genes.</title>
        <authorList>
            <person name="Nath O."/>
            <person name="Fletcher S.J."/>
            <person name="Hayward A."/>
            <person name="Shaw L.M."/>
            <person name="Masouleh A.K."/>
            <person name="Furtado A."/>
            <person name="Henry R.J."/>
            <person name="Mitter N."/>
        </authorList>
    </citation>
    <scope>NUCLEOTIDE SEQUENCE [LARGE SCALE GENOMIC DNA]</scope>
    <source>
        <strain evidence="2">cv. Hass</strain>
    </source>
</reference>
<gene>
    <name evidence="1" type="ORF">MRB53_024619</name>
</gene>
<protein>
    <submittedName>
        <fullName evidence="1">Uncharacterized protein</fullName>
    </submittedName>
</protein>
<comment type="caution">
    <text evidence="1">The sequence shown here is derived from an EMBL/GenBank/DDBJ whole genome shotgun (WGS) entry which is preliminary data.</text>
</comment>
<keyword evidence="2" id="KW-1185">Reference proteome</keyword>